<keyword evidence="1" id="KW-0539">Nucleus</keyword>
<keyword evidence="1" id="KW-0805">Transcription regulation</keyword>
<reference evidence="4 5" key="1">
    <citation type="submission" date="2024-02" db="EMBL/GenBank/DDBJ databases">
        <title>High-quality chromosome-scale genome assembly of Pensacola bahiagrass (Paspalum notatum Flugge var. saurae).</title>
        <authorList>
            <person name="Vega J.M."/>
            <person name="Podio M."/>
            <person name="Orjuela J."/>
            <person name="Siena L.A."/>
            <person name="Pessino S.C."/>
            <person name="Combes M.C."/>
            <person name="Mariac C."/>
            <person name="Albertini E."/>
            <person name="Pupilli F."/>
            <person name="Ortiz J.P.A."/>
            <person name="Leblanc O."/>
        </authorList>
    </citation>
    <scope>NUCLEOTIDE SEQUENCE [LARGE SCALE GENOMIC DNA]</scope>
    <source>
        <strain evidence="4">R1</strain>
        <tissue evidence="4">Leaf</tissue>
    </source>
</reference>
<sequence>MLAIRSRTLDLIVECFQKGLGIVLSECFIVLLCRMFVGSVKRLKIMRTSDANDLGPRFQGVHRTAACTRGRT</sequence>
<comment type="subcellular location">
    <subcellularLocation>
        <location evidence="1">Nucleus</location>
    </subcellularLocation>
</comment>
<keyword evidence="2" id="KW-0812">Transmembrane</keyword>
<keyword evidence="5" id="KW-1185">Reference proteome</keyword>
<evidence type="ECO:0000313" key="5">
    <source>
        <dbReference type="Proteomes" id="UP001341281"/>
    </source>
</evidence>
<comment type="similarity">
    <text evidence="1">Belongs to the Aux/IAA family.</text>
</comment>
<gene>
    <name evidence="4" type="ORF">U9M48_021471</name>
</gene>
<feature type="transmembrane region" description="Helical" evidence="2">
    <location>
        <begin position="20"/>
        <end position="37"/>
    </location>
</feature>
<keyword evidence="1" id="KW-0678">Repressor</keyword>
<dbReference type="Proteomes" id="UP001341281">
    <property type="component" value="Chromosome 05"/>
</dbReference>
<evidence type="ECO:0000259" key="3">
    <source>
        <dbReference type="Pfam" id="PF02309"/>
    </source>
</evidence>
<evidence type="ECO:0000313" key="4">
    <source>
        <dbReference type="EMBL" id="WVZ73126.1"/>
    </source>
</evidence>
<evidence type="ECO:0000256" key="1">
    <source>
        <dbReference type="RuleBase" id="RU004549"/>
    </source>
</evidence>
<dbReference type="GO" id="GO:0005634">
    <property type="term" value="C:nucleus"/>
    <property type="evidence" value="ECO:0007669"/>
    <property type="project" value="UniProtKB-SubCell"/>
</dbReference>
<accession>A0AAQ3THL3</accession>
<dbReference type="Pfam" id="PF02309">
    <property type="entry name" value="AUX_IAA"/>
    <property type="match status" value="1"/>
</dbReference>
<dbReference type="EMBL" id="CP144749">
    <property type="protein sequence ID" value="WVZ73126.1"/>
    <property type="molecule type" value="Genomic_DNA"/>
</dbReference>
<proteinExistence type="inferred from homology"/>
<protein>
    <recommendedName>
        <fullName evidence="1">Auxin-responsive protein</fullName>
    </recommendedName>
</protein>
<comment type="subunit">
    <text evidence="1">Homodimers and heterodimers.</text>
</comment>
<evidence type="ECO:0000256" key="2">
    <source>
        <dbReference type="SAM" id="Phobius"/>
    </source>
</evidence>
<keyword evidence="1" id="KW-0804">Transcription</keyword>
<keyword evidence="2" id="KW-1133">Transmembrane helix</keyword>
<name>A0AAQ3THL3_PASNO</name>
<dbReference type="GO" id="GO:0009734">
    <property type="term" value="P:auxin-activated signaling pathway"/>
    <property type="evidence" value="ECO:0007669"/>
    <property type="project" value="UniProtKB-UniRule"/>
</dbReference>
<dbReference type="InterPro" id="IPR033389">
    <property type="entry name" value="AUX/IAA_dom"/>
</dbReference>
<organism evidence="4 5">
    <name type="scientific">Paspalum notatum var. saurae</name>
    <dbReference type="NCBI Taxonomy" id="547442"/>
    <lineage>
        <taxon>Eukaryota</taxon>
        <taxon>Viridiplantae</taxon>
        <taxon>Streptophyta</taxon>
        <taxon>Embryophyta</taxon>
        <taxon>Tracheophyta</taxon>
        <taxon>Spermatophyta</taxon>
        <taxon>Magnoliopsida</taxon>
        <taxon>Liliopsida</taxon>
        <taxon>Poales</taxon>
        <taxon>Poaceae</taxon>
        <taxon>PACMAD clade</taxon>
        <taxon>Panicoideae</taxon>
        <taxon>Andropogonodae</taxon>
        <taxon>Paspaleae</taxon>
        <taxon>Paspalinae</taxon>
        <taxon>Paspalum</taxon>
    </lineage>
</organism>
<feature type="domain" description="AUX/IAA" evidence="3">
    <location>
        <begin position="34"/>
        <end position="57"/>
    </location>
</feature>
<keyword evidence="2" id="KW-0472">Membrane</keyword>
<comment type="function">
    <text evidence="1">Aux/IAA proteins are short-lived transcriptional factors that function as repressors of early auxin response genes at low auxin concentrations.</text>
</comment>
<dbReference type="AlphaFoldDB" id="A0AAQ3THL3"/>
<keyword evidence="1" id="KW-0927">Auxin signaling pathway</keyword>